<evidence type="ECO:0000256" key="1">
    <source>
        <dbReference type="ARBA" id="ARBA00004141"/>
    </source>
</evidence>
<feature type="domain" description="Amino acid permease/ SLC12A" evidence="6">
    <location>
        <begin position="62"/>
        <end position="112"/>
    </location>
</feature>
<keyword evidence="2 5" id="KW-0812">Transmembrane</keyword>
<evidence type="ECO:0000256" key="3">
    <source>
        <dbReference type="ARBA" id="ARBA00022989"/>
    </source>
</evidence>
<comment type="subcellular location">
    <subcellularLocation>
        <location evidence="1">Membrane</location>
        <topology evidence="1">Multi-pass membrane protein</topology>
    </subcellularLocation>
</comment>
<dbReference type="PANTHER" id="PTHR43341:SF18">
    <property type="entry name" value="AMINO ACID PERMEASE_ SLC12A DOMAIN-CONTAINING PROTEIN"/>
    <property type="match status" value="1"/>
</dbReference>
<name>A0A9N8KXI7_9PEZI</name>
<proteinExistence type="predicted"/>
<keyword evidence="8" id="KW-1185">Reference proteome</keyword>
<evidence type="ECO:0000313" key="7">
    <source>
        <dbReference type="EMBL" id="CAD0115488.1"/>
    </source>
</evidence>
<keyword evidence="4 5" id="KW-0472">Membrane</keyword>
<evidence type="ECO:0000256" key="5">
    <source>
        <dbReference type="SAM" id="Phobius"/>
    </source>
</evidence>
<evidence type="ECO:0000259" key="6">
    <source>
        <dbReference type="Pfam" id="PF00324"/>
    </source>
</evidence>
<evidence type="ECO:0000256" key="4">
    <source>
        <dbReference type="ARBA" id="ARBA00023136"/>
    </source>
</evidence>
<evidence type="ECO:0000313" key="8">
    <source>
        <dbReference type="Proteomes" id="UP000745764"/>
    </source>
</evidence>
<gene>
    <name evidence="7" type="ORF">AWRI4620_LOCUS9743</name>
</gene>
<accession>A0A9N8KXI7</accession>
<feature type="transmembrane region" description="Helical" evidence="5">
    <location>
        <begin position="64"/>
        <end position="83"/>
    </location>
</feature>
<dbReference type="InterPro" id="IPR050524">
    <property type="entry name" value="APC_YAT"/>
</dbReference>
<dbReference type="OrthoDB" id="3944506at2759"/>
<evidence type="ECO:0000256" key="2">
    <source>
        <dbReference type="ARBA" id="ARBA00022692"/>
    </source>
</evidence>
<dbReference type="GO" id="GO:0015171">
    <property type="term" value="F:amino acid transmembrane transporter activity"/>
    <property type="evidence" value="ECO:0007669"/>
    <property type="project" value="TreeGrafter"/>
</dbReference>
<dbReference type="PANTHER" id="PTHR43341">
    <property type="entry name" value="AMINO ACID PERMEASE"/>
    <property type="match status" value="1"/>
</dbReference>
<sequence length="113" mass="12145">MSIHAPEILPMGTDEKKLSHTEEGYIASDIEHGTTLPAYDQDGPLEFEEKKDLKRGLNQRTIQMIALAGTIGTGLFLSSGKAISRAGPLGAFLGYTFVGFLCSGVVMSISELR</sequence>
<organism evidence="7 8">
    <name type="scientific">Aureobasidium uvarum</name>
    <dbReference type="NCBI Taxonomy" id="2773716"/>
    <lineage>
        <taxon>Eukaryota</taxon>
        <taxon>Fungi</taxon>
        <taxon>Dikarya</taxon>
        <taxon>Ascomycota</taxon>
        <taxon>Pezizomycotina</taxon>
        <taxon>Dothideomycetes</taxon>
        <taxon>Dothideomycetidae</taxon>
        <taxon>Dothideales</taxon>
        <taxon>Saccotheciaceae</taxon>
        <taxon>Aureobasidium</taxon>
    </lineage>
</organism>
<dbReference type="Gene3D" id="1.20.1740.10">
    <property type="entry name" value="Amino acid/polyamine transporter I"/>
    <property type="match status" value="1"/>
</dbReference>
<reference evidence="7" key="1">
    <citation type="submission" date="2020-06" db="EMBL/GenBank/DDBJ databases">
        <authorList>
            <person name="Onetto C."/>
        </authorList>
    </citation>
    <scope>NUCLEOTIDE SEQUENCE</scope>
</reference>
<dbReference type="Proteomes" id="UP000745764">
    <property type="component" value="Unassembled WGS sequence"/>
</dbReference>
<dbReference type="GO" id="GO:0016020">
    <property type="term" value="C:membrane"/>
    <property type="evidence" value="ECO:0007669"/>
    <property type="project" value="UniProtKB-SubCell"/>
</dbReference>
<dbReference type="Pfam" id="PF00324">
    <property type="entry name" value="AA_permease"/>
    <property type="match status" value="1"/>
</dbReference>
<keyword evidence="3 5" id="KW-1133">Transmembrane helix</keyword>
<protein>
    <recommendedName>
        <fullName evidence="6">Amino acid permease/ SLC12A domain-containing protein</fullName>
    </recommendedName>
</protein>
<dbReference type="AlphaFoldDB" id="A0A9N8KXI7"/>
<feature type="transmembrane region" description="Helical" evidence="5">
    <location>
        <begin position="89"/>
        <end position="109"/>
    </location>
</feature>
<comment type="caution">
    <text evidence="7">The sequence shown here is derived from an EMBL/GenBank/DDBJ whole genome shotgun (WGS) entry which is preliminary data.</text>
</comment>
<dbReference type="InterPro" id="IPR004841">
    <property type="entry name" value="AA-permease/SLC12A_dom"/>
</dbReference>
<dbReference type="EMBL" id="CAINUL010000019">
    <property type="protein sequence ID" value="CAD0115488.1"/>
    <property type="molecule type" value="Genomic_DNA"/>
</dbReference>